<comment type="caution">
    <text evidence="2">The sequence shown here is derived from an EMBL/GenBank/DDBJ whole genome shotgun (WGS) entry which is preliminary data.</text>
</comment>
<dbReference type="RefSeq" id="WP_188670197.1">
    <property type="nucleotide sequence ID" value="NZ_BMJH01000001.1"/>
</dbReference>
<sequence length="88" mass="9359">MRGLLVSLVIFGTLLGCVASVGYSLLHPRPVIVSQYVQYHVDPAEVADPSELPQYPRIHLAVPPLVGSLFGVGAATALGAAGWRLRRP</sequence>
<proteinExistence type="predicted"/>
<keyword evidence="1" id="KW-0472">Membrane</keyword>
<evidence type="ECO:0000313" key="2">
    <source>
        <dbReference type="EMBL" id="GGC54981.1"/>
    </source>
</evidence>
<gene>
    <name evidence="2" type="ORF">GCM10011410_04230</name>
</gene>
<name>A0A916U028_9ACTN</name>
<accession>A0A916U028</accession>
<keyword evidence="1" id="KW-1133">Transmembrane helix</keyword>
<keyword evidence="3" id="KW-1185">Reference proteome</keyword>
<feature type="transmembrane region" description="Helical" evidence="1">
    <location>
        <begin position="61"/>
        <end position="83"/>
    </location>
</feature>
<dbReference type="EMBL" id="BMJH01000001">
    <property type="protein sequence ID" value="GGC54981.1"/>
    <property type="molecule type" value="Genomic_DNA"/>
</dbReference>
<keyword evidence="1" id="KW-0812">Transmembrane</keyword>
<dbReference type="PROSITE" id="PS51257">
    <property type="entry name" value="PROKAR_LIPOPROTEIN"/>
    <property type="match status" value="1"/>
</dbReference>
<dbReference type="AlphaFoldDB" id="A0A916U028"/>
<evidence type="ECO:0000256" key="1">
    <source>
        <dbReference type="SAM" id="Phobius"/>
    </source>
</evidence>
<organism evidence="2 3">
    <name type="scientific">Hoyosella rhizosphaerae</name>
    <dbReference type="NCBI Taxonomy" id="1755582"/>
    <lineage>
        <taxon>Bacteria</taxon>
        <taxon>Bacillati</taxon>
        <taxon>Actinomycetota</taxon>
        <taxon>Actinomycetes</taxon>
        <taxon>Mycobacteriales</taxon>
        <taxon>Hoyosellaceae</taxon>
        <taxon>Hoyosella</taxon>
    </lineage>
</organism>
<reference evidence="2" key="2">
    <citation type="submission" date="2020-09" db="EMBL/GenBank/DDBJ databases">
        <authorList>
            <person name="Sun Q."/>
            <person name="Zhou Y."/>
        </authorList>
    </citation>
    <scope>NUCLEOTIDE SEQUENCE</scope>
    <source>
        <strain evidence="2">CGMCC 1.15478</strain>
    </source>
</reference>
<protein>
    <submittedName>
        <fullName evidence="2">Uncharacterized protein</fullName>
    </submittedName>
</protein>
<evidence type="ECO:0000313" key="3">
    <source>
        <dbReference type="Proteomes" id="UP000641514"/>
    </source>
</evidence>
<dbReference type="Proteomes" id="UP000641514">
    <property type="component" value="Unassembled WGS sequence"/>
</dbReference>
<reference evidence="2" key="1">
    <citation type="journal article" date="2014" name="Int. J. Syst. Evol. Microbiol.">
        <title>Complete genome sequence of Corynebacterium casei LMG S-19264T (=DSM 44701T), isolated from a smear-ripened cheese.</title>
        <authorList>
            <consortium name="US DOE Joint Genome Institute (JGI-PGF)"/>
            <person name="Walter F."/>
            <person name="Albersmeier A."/>
            <person name="Kalinowski J."/>
            <person name="Ruckert C."/>
        </authorList>
    </citation>
    <scope>NUCLEOTIDE SEQUENCE</scope>
    <source>
        <strain evidence="2">CGMCC 1.15478</strain>
    </source>
</reference>